<dbReference type="SUPFAM" id="SSF51069">
    <property type="entry name" value="Carbonic anhydrase"/>
    <property type="match status" value="1"/>
</dbReference>
<name>A0A1C1D1M1_9EURO</name>
<accession>A0A1C1D1M1</accession>
<organism evidence="3 4">
    <name type="scientific">Cladophialophora carrionii</name>
    <dbReference type="NCBI Taxonomy" id="86049"/>
    <lineage>
        <taxon>Eukaryota</taxon>
        <taxon>Fungi</taxon>
        <taxon>Dikarya</taxon>
        <taxon>Ascomycota</taxon>
        <taxon>Pezizomycotina</taxon>
        <taxon>Eurotiomycetes</taxon>
        <taxon>Chaetothyriomycetidae</taxon>
        <taxon>Chaetothyriales</taxon>
        <taxon>Herpotrichiellaceae</taxon>
        <taxon>Cladophialophora</taxon>
    </lineage>
</organism>
<protein>
    <submittedName>
        <fullName evidence="3">Carbonic anhydrase</fullName>
    </submittedName>
</protein>
<dbReference type="VEuPathDB" id="FungiDB:CLCR_03072"/>
<dbReference type="SMART" id="SM01057">
    <property type="entry name" value="Carb_anhydrase"/>
    <property type="match status" value="1"/>
</dbReference>
<dbReference type="STRING" id="86049.A0A1C1D1M1"/>
<dbReference type="Pfam" id="PF00194">
    <property type="entry name" value="Carb_anhydrase"/>
    <property type="match status" value="1"/>
</dbReference>
<keyword evidence="1" id="KW-0732">Signal</keyword>
<evidence type="ECO:0000313" key="4">
    <source>
        <dbReference type="Proteomes" id="UP000094526"/>
    </source>
</evidence>
<dbReference type="VEuPathDB" id="FungiDB:G647_04741"/>
<evidence type="ECO:0000313" key="3">
    <source>
        <dbReference type="EMBL" id="OCT54636.1"/>
    </source>
</evidence>
<dbReference type="GO" id="GO:0004089">
    <property type="term" value="F:carbonate dehydratase activity"/>
    <property type="evidence" value="ECO:0007669"/>
    <property type="project" value="InterPro"/>
</dbReference>
<evidence type="ECO:0000259" key="2">
    <source>
        <dbReference type="PROSITE" id="PS51144"/>
    </source>
</evidence>
<dbReference type="AlphaFoldDB" id="A0A1C1D1M1"/>
<comment type="caution">
    <text evidence="3">The sequence shown here is derived from an EMBL/GenBank/DDBJ whole genome shotgun (WGS) entry which is preliminary data.</text>
</comment>
<dbReference type="InterPro" id="IPR023561">
    <property type="entry name" value="Carbonic_anhydrase_a-class"/>
</dbReference>
<proteinExistence type="predicted"/>
<gene>
    <name evidence="3" type="ORF">CLCR_03072</name>
</gene>
<dbReference type="CDD" id="cd03124">
    <property type="entry name" value="alpha_CA_prokaryotic_like"/>
    <property type="match status" value="1"/>
</dbReference>
<dbReference type="InterPro" id="IPR001148">
    <property type="entry name" value="CA_dom"/>
</dbReference>
<dbReference type="PANTHER" id="PTHR18952:SF274">
    <property type="entry name" value="ALPHA-CARBONIC ANHYDRASE DOMAIN-CONTAINING PROTEIN"/>
    <property type="match status" value="1"/>
</dbReference>
<keyword evidence="4" id="KW-1185">Reference proteome</keyword>
<evidence type="ECO:0000256" key="1">
    <source>
        <dbReference type="SAM" id="SignalP"/>
    </source>
</evidence>
<dbReference type="OrthoDB" id="429145at2759"/>
<feature type="signal peptide" evidence="1">
    <location>
        <begin position="1"/>
        <end position="17"/>
    </location>
</feature>
<dbReference type="GO" id="GO:0008270">
    <property type="term" value="F:zinc ion binding"/>
    <property type="evidence" value="ECO:0007669"/>
    <property type="project" value="InterPro"/>
</dbReference>
<dbReference type="Proteomes" id="UP000094526">
    <property type="component" value="Unassembled WGS sequence"/>
</dbReference>
<dbReference type="PANTHER" id="PTHR18952">
    <property type="entry name" value="CARBONIC ANHYDRASE"/>
    <property type="match status" value="1"/>
</dbReference>
<dbReference type="Gene3D" id="3.10.200.10">
    <property type="entry name" value="Alpha carbonic anhydrase"/>
    <property type="match status" value="1"/>
</dbReference>
<dbReference type="InterPro" id="IPR036398">
    <property type="entry name" value="CA_dom_sf"/>
</dbReference>
<feature type="chain" id="PRO_5008651209" evidence="1">
    <location>
        <begin position="18"/>
        <end position="282"/>
    </location>
</feature>
<dbReference type="InterPro" id="IPR041891">
    <property type="entry name" value="Alpha_CA_prokaryot-like"/>
</dbReference>
<feature type="domain" description="Alpha-carbonic anhydrase" evidence="2">
    <location>
        <begin position="44"/>
        <end position="282"/>
    </location>
</feature>
<dbReference type="eggNOG" id="KOG0382">
    <property type="taxonomic scope" value="Eukaryota"/>
</dbReference>
<dbReference type="PROSITE" id="PS51144">
    <property type="entry name" value="ALPHA_CA_2"/>
    <property type="match status" value="1"/>
</dbReference>
<sequence>MLTSLFLLSALFSTAWSCPKHDNYQSHPHLGRRQVRVDKGREPKDWNYDVSADWATIKPDRADAQAEYHLCQSGTHQSPINIAQQDLSIHHKPDFEGYKSVKIPGNFFNWQFAPAWTPHHPEGEVKGLPSFKFDGEEVFNIGWHIHAPSEHLIGGKRSRAEIHMVHVTAEEHEAAVIGIRLAVGQQESAFIKQLGPMIHYNDTAQLEGLEVNLRLAIDEVGGAEEFWTYKGSLTTPPCSEGLRWFLPKQELVVSEQQMVEILAASRFSHRVEQPVWLHDINL</sequence>
<dbReference type="EMBL" id="LGRB01000003">
    <property type="protein sequence ID" value="OCT54636.1"/>
    <property type="molecule type" value="Genomic_DNA"/>
</dbReference>
<reference evidence="4" key="1">
    <citation type="submission" date="2015-07" db="EMBL/GenBank/DDBJ databases">
        <authorList>
            <person name="Teixeira M.M."/>
            <person name="Souza R.C."/>
            <person name="Almeida L.G."/>
            <person name="Vicente V.A."/>
            <person name="de Hoog S."/>
            <person name="Bocca A.L."/>
            <person name="de Almeida S.R."/>
            <person name="Vasconcelos A.T."/>
            <person name="Felipe M.S."/>
        </authorList>
    </citation>
    <scope>NUCLEOTIDE SEQUENCE [LARGE SCALE GENOMIC DNA]</scope>
    <source>
        <strain evidence="4">KSF</strain>
    </source>
</reference>